<evidence type="ECO:0000313" key="2">
    <source>
        <dbReference type="Proteomes" id="UP000054560"/>
    </source>
</evidence>
<dbReference type="EMBL" id="KQ255527">
    <property type="protein sequence ID" value="KNC69363.1"/>
    <property type="molecule type" value="Genomic_DNA"/>
</dbReference>
<keyword evidence="2" id="KW-1185">Reference proteome</keyword>
<reference evidence="1 2" key="1">
    <citation type="submission" date="2011-02" db="EMBL/GenBank/DDBJ databases">
        <title>The Genome Sequence of Sphaeroforma arctica JP610.</title>
        <authorList>
            <consortium name="The Broad Institute Genome Sequencing Platform"/>
            <person name="Russ C."/>
            <person name="Cuomo C."/>
            <person name="Young S.K."/>
            <person name="Zeng Q."/>
            <person name="Gargeya S."/>
            <person name="Alvarado L."/>
            <person name="Berlin A."/>
            <person name="Chapman S.B."/>
            <person name="Chen Z."/>
            <person name="Freedman E."/>
            <person name="Gellesch M."/>
            <person name="Goldberg J."/>
            <person name="Griggs A."/>
            <person name="Gujja S."/>
            <person name="Heilman E."/>
            <person name="Heiman D."/>
            <person name="Howarth C."/>
            <person name="Mehta T."/>
            <person name="Neiman D."/>
            <person name="Pearson M."/>
            <person name="Roberts A."/>
            <person name="Saif S."/>
            <person name="Shea T."/>
            <person name="Shenoy N."/>
            <person name="Sisk P."/>
            <person name="Stolte C."/>
            <person name="Sykes S."/>
            <person name="White J."/>
            <person name="Yandava C."/>
            <person name="Burger G."/>
            <person name="Gray M.W."/>
            <person name="Holland P.W.H."/>
            <person name="King N."/>
            <person name="Lang F.B.F."/>
            <person name="Roger A.J."/>
            <person name="Ruiz-Trillo I."/>
            <person name="Haas B."/>
            <person name="Nusbaum C."/>
            <person name="Birren B."/>
        </authorList>
    </citation>
    <scope>NUCLEOTIDE SEQUENCE [LARGE SCALE GENOMIC DNA]</scope>
    <source>
        <strain evidence="1 2">JP610</strain>
    </source>
</reference>
<dbReference type="GeneID" id="25918631"/>
<sequence length="51" mass="5781">VDAECDYELEIDDSGKYRTCKETPFQVLSENRRTEKCLVYSFGTKGSGRGV</sequence>
<organism evidence="1 2">
    <name type="scientific">Sphaeroforma arctica JP610</name>
    <dbReference type="NCBI Taxonomy" id="667725"/>
    <lineage>
        <taxon>Eukaryota</taxon>
        <taxon>Ichthyosporea</taxon>
        <taxon>Ichthyophonida</taxon>
        <taxon>Sphaeroforma</taxon>
    </lineage>
</organism>
<proteinExistence type="predicted"/>
<gene>
    <name evidence="1" type="ORF">SARC_18127</name>
</gene>
<dbReference type="Proteomes" id="UP000054560">
    <property type="component" value="Unassembled WGS sequence"/>
</dbReference>
<dbReference type="RefSeq" id="XP_014143265.1">
    <property type="nucleotide sequence ID" value="XM_014287790.1"/>
</dbReference>
<protein>
    <submittedName>
        <fullName evidence="1">Uncharacterized protein</fullName>
    </submittedName>
</protein>
<name>A0A0L0EZT0_9EUKA</name>
<evidence type="ECO:0000313" key="1">
    <source>
        <dbReference type="EMBL" id="KNC69363.1"/>
    </source>
</evidence>
<feature type="non-terminal residue" evidence="1">
    <location>
        <position position="1"/>
    </location>
</feature>
<dbReference type="AlphaFoldDB" id="A0A0L0EZT0"/>
<accession>A0A0L0EZT0</accession>